<organism evidence="1 2">
    <name type="scientific">Flavobacterium columnare</name>
    <dbReference type="NCBI Taxonomy" id="996"/>
    <lineage>
        <taxon>Bacteria</taxon>
        <taxon>Pseudomonadati</taxon>
        <taxon>Bacteroidota</taxon>
        <taxon>Flavobacteriia</taxon>
        <taxon>Flavobacteriales</taxon>
        <taxon>Flavobacteriaceae</taxon>
        <taxon>Flavobacterium</taxon>
    </lineage>
</organism>
<dbReference type="Proteomes" id="UP000238180">
    <property type="component" value="Unassembled WGS sequence"/>
</dbReference>
<accession>A0A2N9PBD5</accession>
<reference evidence="1 2" key="1">
    <citation type="submission" date="2018-02" db="EMBL/GenBank/DDBJ databases">
        <authorList>
            <person name="Cohen D.B."/>
            <person name="Kent A.D."/>
        </authorList>
    </citation>
    <scope>NUCLEOTIDE SEQUENCE [LARGE SCALE GENOMIC DNA]</scope>
    <source>
        <strain evidence="1">CIP109753</strain>
    </source>
</reference>
<dbReference type="EMBL" id="OLKH01000094">
    <property type="protein sequence ID" value="SPE77669.1"/>
    <property type="molecule type" value="Genomic_DNA"/>
</dbReference>
<proteinExistence type="predicted"/>
<protein>
    <submittedName>
        <fullName evidence="1">Uncharacterized protein</fullName>
    </submittedName>
</protein>
<sequence length="32" mass="3640">MQKNCKMKNGYVKIAVFLLKNNIFAAALQILI</sequence>
<evidence type="ECO:0000313" key="1">
    <source>
        <dbReference type="EMBL" id="SPE77669.1"/>
    </source>
</evidence>
<name>A0A2N9PBD5_9FLAO</name>
<evidence type="ECO:0000313" key="2">
    <source>
        <dbReference type="Proteomes" id="UP000238180"/>
    </source>
</evidence>
<gene>
    <name evidence="1" type="ORF">FLACOL_01665</name>
</gene>
<dbReference type="AlphaFoldDB" id="A0A2N9PBD5"/>